<dbReference type="Proteomes" id="UP001059041">
    <property type="component" value="Linkage Group LG23"/>
</dbReference>
<name>A0A9W7T9Z6_TRIRA</name>
<evidence type="ECO:0000313" key="3">
    <source>
        <dbReference type="Proteomes" id="UP001059041"/>
    </source>
</evidence>
<dbReference type="InterPro" id="IPR036514">
    <property type="entry name" value="SGNH_hydro_sf"/>
</dbReference>
<keyword evidence="3" id="KW-1185">Reference proteome</keyword>
<evidence type="ECO:0000256" key="1">
    <source>
        <dbReference type="SAM" id="MobiDB-lite"/>
    </source>
</evidence>
<sequence>MPAETEELPPQLPDPDVLLLVDSNGKFLDPQKLFPHQQVTAKRCSTTSHAQQIIQDFSGQPSCIIIHTGTNDLHSLLNNTADAVRKMAEITSQKFPESLIVISTLLPRRDTPPHIIYSINADISRACSAFPNVHLAHHQHIGLQHLYDGLHLHKDGVRVFAKSLKDAALGRSSTPAKHLLPSPEHYQPFHPYIPRHSPPTSVRKDISWTSSSHRPPSRNFSHINKSLQSDAAQQAMLSKSSKTSQDRLHVLSYTPEQMTFTLCATTPPML</sequence>
<feature type="region of interest" description="Disordered" evidence="1">
    <location>
        <begin position="194"/>
        <end position="219"/>
    </location>
</feature>
<protein>
    <submittedName>
        <fullName evidence="2">Uncharacterized protein</fullName>
    </submittedName>
</protein>
<proteinExistence type="predicted"/>
<gene>
    <name evidence="2" type="ORF">IRJ41_006369</name>
</gene>
<dbReference type="AlphaFoldDB" id="A0A9W7T9Z6"/>
<feature type="compositionally biased region" description="Polar residues" evidence="1">
    <location>
        <begin position="207"/>
        <end position="219"/>
    </location>
</feature>
<dbReference type="EMBL" id="JAFHDT010000023">
    <property type="protein sequence ID" value="KAI7792354.1"/>
    <property type="molecule type" value="Genomic_DNA"/>
</dbReference>
<accession>A0A9W7T9Z6</accession>
<dbReference type="Gene3D" id="3.40.50.1110">
    <property type="entry name" value="SGNH hydrolase"/>
    <property type="match status" value="1"/>
</dbReference>
<comment type="caution">
    <text evidence="2">The sequence shown here is derived from an EMBL/GenBank/DDBJ whole genome shotgun (WGS) entry which is preliminary data.</text>
</comment>
<dbReference type="SUPFAM" id="SSF52266">
    <property type="entry name" value="SGNH hydrolase"/>
    <property type="match status" value="1"/>
</dbReference>
<organism evidence="2 3">
    <name type="scientific">Triplophysa rosa</name>
    <name type="common">Cave loach</name>
    <dbReference type="NCBI Taxonomy" id="992332"/>
    <lineage>
        <taxon>Eukaryota</taxon>
        <taxon>Metazoa</taxon>
        <taxon>Chordata</taxon>
        <taxon>Craniata</taxon>
        <taxon>Vertebrata</taxon>
        <taxon>Euteleostomi</taxon>
        <taxon>Actinopterygii</taxon>
        <taxon>Neopterygii</taxon>
        <taxon>Teleostei</taxon>
        <taxon>Ostariophysi</taxon>
        <taxon>Cypriniformes</taxon>
        <taxon>Nemacheilidae</taxon>
        <taxon>Triplophysa</taxon>
    </lineage>
</organism>
<evidence type="ECO:0000313" key="2">
    <source>
        <dbReference type="EMBL" id="KAI7792354.1"/>
    </source>
</evidence>
<reference evidence="2" key="1">
    <citation type="submission" date="2021-02" db="EMBL/GenBank/DDBJ databases">
        <title>Comparative genomics reveals that relaxation of natural selection precedes convergent phenotypic evolution of cavefish.</title>
        <authorList>
            <person name="Peng Z."/>
        </authorList>
    </citation>
    <scope>NUCLEOTIDE SEQUENCE</scope>
    <source>
        <tissue evidence="2">Muscle</tissue>
    </source>
</reference>